<evidence type="ECO:0000313" key="2">
    <source>
        <dbReference type="Proteomes" id="UP000734854"/>
    </source>
</evidence>
<dbReference type="PANTHER" id="PTHR15004">
    <property type="entry name" value="GLUTAMYL-TRNA(GLN) AMIDOTRANSFERASE SUBUNIT C, MITOCHONDRIAL"/>
    <property type="match status" value="1"/>
</dbReference>
<evidence type="ECO:0000313" key="1">
    <source>
        <dbReference type="EMBL" id="KAG6492760.1"/>
    </source>
</evidence>
<keyword evidence="2" id="KW-1185">Reference proteome</keyword>
<dbReference type="AlphaFoldDB" id="A0A8J5G6I0"/>
<dbReference type="GO" id="GO:0009507">
    <property type="term" value="C:chloroplast"/>
    <property type="evidence" value="ECO:0007669"/>
    <property type="project" value="TreeGrafter"/>
</dbReference>
<comment type="caution">
    <text evidence="1">The sequence shown here is derived from an EMBL/GenBank/DDBJ whole genome shotgun (WGS) entry which is preliminary data.</text>
</comment>
<dbReference type="GO" id="GO:0030956">
    <property type="term" value="C:glutamyl-tRNA(Gln) amidotransferase complex"/>
    <property type="evidence" value="ECO:0007669"/>
    <property type="project" value="TreeGrafter"/>
</dbReference>
<gene>
    <name evidence="1" type="ORF">ZIOFF_047725</name>
</gene>
<name>A0A8J5G6I0_ZINOF</name>
<dbReference type="InterPro" id="IPR036113">
    <property type="entry name" value="Asp/Glu-ADT_sf_sub_c"/>
</dbReference>
<dbReference type="GO" id="GO:0032543">
    <property type="term" value="P:mitochondrial translation"/>
    <property type="evidence" value="ECO:0007669"/>
    <property type="project" value="TreeGrafter"/>
</dbReference>
<dbReference type="PANTHER" id="PTHR15004:SF0">
    <property type="entry name" value="GLUTAMYL-TRNA(GLN) AMIDOTRANSFERASE SUBUNIT C, MITOCHONDRIAL"/>
    <property type="match status" value="1"/>
</dbReference>
<dbReference type="Proteomes" id="UP000734854">
    <property type="component" value="Unassembled WGS sequence"/>
</dbReference>
<protein>
    <submittedName>
        <fullName evidence="1">Uncharacterized protein</fullName>
    </submittedName>
</protein>
<dbReference type="EMBL" id="JACMSC010000013">
    <property type="protein sequence ID" value="KAG6492760.1"/>
    <property type="molecule type" value="Genomic_DNA"/>
</dbReference>
<dbReference type="InterPro" id="IPR003837">
    <property type="entry name" value="GatC"/>
</dbReference>
<organism evidence="1 2">
    <name type="scientific">Zingiber officinale</name>
    <name type="common">Ginger</name>
    <name type="synonym">Amomum zingiber</name>
    <dbReference type="NCBI Taxonomy" id="94328"/>
    <lineage>
        <taxon>Eukaryota</taxon>
        <taxon>Viridiplantae</taxon>
        <taxon>Streptophyta</taxon>
        <taxon>Embryophyta</taxon>
        <taxon>Tracheophyta</taxon>
        <taxon>Spermatophyta</taxon>
        <taxon>Magnoliopsida</taxon>
        <taxon>Liliopsida</taxon>
        <taxon>Zingiberales</taxon>
        <taxon>Zingiberaceae</taxon>
        <taxon>Zingiber</taxon>
    </lineage>
</organism>
<accession>A0A8J5G6I0</accession>
<dbReference type="GO" id="GO:0006450">
    <property type="term" value="P:regulation of translational fidelity"/>
    <property type="evidence" value="ECO:0007669"/>
    <property type="project" value="InterPro"/>
</dbReference>
<dbReference type="SUPFAM" id="SSF141000">
    <property type="entry name" value="Glu-tRNAGln amidotransferase C subunit"/>
    <property type="match status" value="1"/>
</dbReference>
<dbReference type="Pfam" id="PF02686">
    <property type="entry name" value="GatC"/>
    <property type="match status" value="1"/>
</dbReference>
<dbReference type="GO" id="GO:0005739">
    <property type="term" value="C:mitochondrion"/>
    <property type="evidence" value="ECO:0007669"/>
    <property type="project" value="TreeGrafter"/>
</dbReference>
<sequence length="145" mass="16328">MATGMTMSDATLLRRLSTLLVARSGCPRRMRLFSSYIVRGATFEPPDVSHLADSARISLAPGESYSYFRFGQLQAVDLESVEPSVRADAEVSMYKREDTPETFENRYGLSDLLKLVILLFREAIIRVAPSYDDPYIKVPKVLSKE</sequence>
<reference evidence="1 2" key="1">
    <citation type="submission" date="2020-08" db="EMBL/GenBank/DDBJ databases">
        <title>Plant Genome Project.</title>
        <authorList>
            <person name="Zhang R.-G."/>
        </authorList>
    </citation>
    <scope>NUCLEOTIDE SEQUENCE [LARGE SCALE GENOMIC DNA]</scope>
    <source>
        <tissue evidence="1">Rhizome</tissue>
    </source>
</reference>
<dbReference type="GO" id="GO:0070681">
    <property type="term" value="P:glutaminyl-tRNAGln biosynthesis via transamidation"/>
    <property type="evidence" value="ECO:0007669"/>
    <property type="project" value="TreeGrafter"/>
</dbReference>
<proteinExistence type="predicted"/>